<dbReference type="Pfam" id="PF00692">
    <property type="entry name" value="dUTPase"/>
    <property type="match status" value="1"/>
</dbReference>
<dbReference type="PANTHER" id="PTHR11241:SF0">
    <property type="entry name" value="DEOXYURIDINE 5'-TRIPHOSPHATE NUCLEOTIDOHYDROLASE"/>
    <property type="match status" value="1"/>
</dbReference>
<name>V6M2V6_9EUKA</name>
<reference evidence="7 8" key="1">
    <citation type="journal article" date="2014" name="PLoS Genet.">
        <title>The Genome of Spironucleus salmonicida Highlights a Fish Pathogen Adapted to Fluctuating Environments.</title>
        <authorList>
            <person name="Xu F."/>
            <person name="Jerlstrom-Hultqvist J."/>
            <person name="Einarsson E."/>
            <person name="Astvaldsson A."/>
            <person name="Svard S.G."/>
            <person name="Andersson J.O."/>
        </authorList>
    </citation>
    <scope>NUCLEOTIDE SEQUENCE</scope>
    <source>
        <strain evidence="8">ATCC 50377</strain>
    </source>
</reference>
<comment type="catalytic activity">
    <reaction evidence="5">
        <text>dUTP + H2O = dUMP + diphosphate + H(+)</text>
        <dbReference type="Rhea" id="RHEA:10248"/>
        <dbReference type="ChEBI" id="CHEBI:15377"/>
        <dbReference type="ChEBI" id="CHEBI:15378"/>
        <dbReference type="ChEBI" id="CHEBI:33019"/>
        <dbReference type="ChEBI" id="CHEBI:61555"/>
        <dbReference type="ChEBI" id="CHEBI:246422"/>
        <dbReference type="EC" id="3.6.1.23"/>
    </reaction>
</comment>
<dbReference type="Gene3D" id="2.70.40.10">
    <property type="match status" value="1"/>
</dbReference>
<dbReference type="InterPro" id="IPR029054">
    <property type="entry name" value="dUTPase-like"/>
</dbReference>
<comment type="pathway">
    <text evidence="1 5">Pyrimidine metabolism; dUMP biosynthesis; dUMP from dCTP (dUTP route): step 2/2.</text>
</comment>
<dbReference type="OrthoDB" id="10261072at2759"/>
<dbReference type="GO" id="GO:0004170">
    <property type="term" value="F:dUTP diphosphatase activity"/>
    <property type="evidence" value="ECO:0007669"/>
    <property type="project" value="UniProtKB-UniRule"/>
</dbReference>
<dbReference type="CDD" id="cd07557">
    <property type="entry name" value="trimeric_dUTPase"/>
    <property type="match status" value="1"/>
</dbReference>
<dbReference type="PANTHER" id="PTHR11241">
    <property type="entry name" value="DEOXYURIDINE 5'-TRIPHOSPHATE NUCLEOTIDOHYDROLASE"/>
    <property type="match status" value="1"/>
</dbReference>
<organism evidence="7">
    <name type="scientific">Spironucleus salmonicida</name>
    <dbReference type="NCBI Taxonomy" id="348837"/>
    <lineage>
        <taxon>Eukaryota</taxon>
        <taxon>Metamonada</taxon>
        <taxon>Diplomonadida</taxon>
        <taxon>Hexamitidae</taxon>
        <taxon>Hexamitinae</taxon>
        <taxon>Spironucleus</taxon>
    </lineage>
</organism>
<comment type="similarity">
    <text evidence="2 5">Belongs to the dUTPase family.</text>
</comment>
<accession>V6M2V6</accession>
<keyword evidence="5" id="KW-0460">Magnesium</keyword>
<sequence length="143" mass="15687">MQIKLSPISEEFIPVYQSSQSAGADLKAHISTSVTIKPMQSALIPTGLYTEFSPDYHIEIRSRSGLALKNQIAVLNSPGTIDADYRGEIGVILMNFGQNDFVVNRGDRIAQMVVVRSYVATFTIDKINKTSRDIQGFGSTGMK</sequence>
<dbReference type="InterPro" id="IPR008181">
    <property type="entry name" value="dUTPase"/>
</dbReference>
<dbReference type="EMBL" id="AUWU02000003">
    <property type="protein sequence ID" value="KAH0575385.1"/>
    <property type="molecule type" value="Genomic_DNA"/>
</dbReference>
<evidence type="ECO:0000256" key="1">
    <source>
        <dbReference type="ARBA" id="ARBA00005142"/>
    </source>
</evidence>
<dbReference type="UniPathway" id="UPA00610">
    <property type="reaction ID" value="UER00666"/>
</dbReference>
<evidence type="ECO:0000256" key="3">
    <source>
        <dbReference type="ARBA" id="ARBA00022801"/>
    </source>
</evidence>
<evidence type="ECO:0000256" key="4">
    <source>
        <dbReference type="ARBA" id="ARBA00023080"/>
    </source>
</evidence>
<keyword evidence="3 5" id="KW-0378">Hydrolase</keyword>
<keyword evidence="4 5" id="KW-0546">Nucleotide metabolism</keyword>
<evidence type="ECO:0000313" key="8">
    <source>
        <dbReference type="EMBL" id="KAH0575385.1"/>
    </source>
</evidence>
<evidence type="ECO:0000256" key="2">
    <source>
        <dbReference type="ARBA" id="ARBA00006581"/>
    </source>
</evidence>
<dbReference type="GO" id="GO:0000287">
    <property type="term" value="F:magnesium ion binding"/>
    <property type="evidence" value="ECO:0007669"/>
    <property type="project" value="UniProtKB-UniRule"/>
</dbReference>
<dbReference type="EMBL" id="KI546038">
    <property type="protein sequence ID" value="EST47599.1"/>
    <property type="molecule type" value="Genomic_DNA"/>
</dbReference>
<comment type="cofactor">
    <cofactor evidence="5">
        <name>Mg(2+)</name>
        <dbReference type="ChEBI" id="CHEBI:18420"/>
    </cofactor>
</comment>
<dbReference type="NCBIfam" id="TIGR00576">
    <property type="entry name" value="dut"/>
    <property type="match status" value="1"/>
</dbReference>
<dbReference type="InterPro" id="IPR036157">
    <property type="entry name" value="dUTPase-like_sf"/>
</dbReference>
<evidence type="ECO:0000256" key="5">
    <source>
        <dbReference type="RuleBase" id="RU367024"/>
    </source>
</evidence>
<feature type="domain" description="dUTPase-like" evidence="6">
    <location>
        <begin position="13"/>
        <end position="141"/>
    </location>
</feature>
<gene>
    <name evidence="7" type="ORF">SS50377_12292</name>
    <name evidence="8" type="ORF">SS50377_23018</name>
</gene>
<evidence type="ECO:0000313" key="7">
    <source>
        <dbReference type="EMBL" id="EST47599.1"/>
    </source>
</evidence>
<dbReference type="NCBIfam" id="NF001862">
    <property type="entry name" value="PRK00601.1"/>
    <property type="match status" value="1"/>
</dbReference>
<dbReference type="SUPFAM" id="SSF51283">
    <property type="entry name" value="dUTPase-like"/>
    <property type="match status" value="1"/>
</dbReference>
<dbReference type="EC" id="3.6.1.23" evidence="5"/>
<dbReference type="GO" id="GO:0006226">
    <property type="term" value="P:dUMP biosynthetic process"/>
    <property type="evidence" value="ECO:0007669"/>
    <property type="project" value="UniProtKB-UniRule"/>
</dbReference>
<keyword evidence="9" id="KW-1185">Reference proteome</keyword>
<evidence type="ECO:0000259" key="6">
    <source>
        <dbReference type="Pfam" id="PF00692"/>
    </source>
</evidence>
<dbReference type="Proteomes" id="UP000018208">
    <property type="component" value="Unassembled WGS sequence"/>
</dbReference>
<protein>
    <recommendedName>
        <fullName evidence="5">Deoxyuridine 5'-triphosphate nucleotidohydrolase</fullName>
        <shortName evidence="5">dUTPase</shortName>
        <ecNumber evidence="5">3.6.1.23</ecNumber>
    </recommendedName>
    <alternativeName>
        <fullName evidence="5">dUTP pyrophosphatase</fullName>
    </alternativeName>
</protein>
<comment type="function">
    <text evidence="5">Involved in nucleotide metabolism via production of dUMP, the immediate precursor of thymidine nucleotides, and decreases the intracellular concentration of dUTP so that uracil cannot be incorporated into DNA.</text>
</comment>
<proteinExistence type="inferred from homology"/>
<reference evidence="8" key="2">
    <citation type="submission" date="2020-12" db="EMBL/GenBank/DDBJ databases">
        <title>New Spironucleus salmonicida genome in near-complete chromosomes.</title>
        <authorList>
            <person name="Xu F."/>
            <person name="Kurt Z."/>
            <person name="Jimenez-Gonzalez A."/>
            <person name="Astvaldsson A."/>
            <person name="Andersson J.O."/>
            <person name="Svard S.G."/>
        </authorList>
    </citation>
    <scope>NUCLEOTIDE SEQUENCE</scope>
    <source>
        <strain evidence="8">ATCC 50377</strain>
    </source>
</reference>
<dbReference type="AlphaFoldDB" id="V6M2V6"/>
<dbReference type="GO" id="GO:0046081">
    <property type="term" value="P:dUTP catabolic process"/>
    <property type="evidence" value="ECO:0007669"/>
    <property type="project" value="UniProtKB-UniRule"/>
</dbReference>
<dbReference type="InterPro" id="IPR033704">
    <property type="entry name" value="dUTPase_trimeric"/>
</dbReference>
<dbReference type="VEuPathDB" id="GiardiaDB:SS50377_23018"/>
<keyword evidence="5" id="KW-0479">Metal-binding</keyword>
<evidence type="ECO:0000313" key="9">
    <source>
        <dbReference type="Proteomes" id="UP000018208"/>
    </source>
</evidence>